<sequence>MNATLERLREQYGDRWEITQGAIGWYAVRCCWKKCPDPQHGVNHICLGRDVHELAGRLAAAR</sequence>
<protein>
    <submittedName>
        <fullName evidence="1">Uncharacterized protein</fullName>
    </submittedName>
</protein>
<accession>A0A918E697</accession>
<reference evidence="1" key="1">
    <citation type="journal article" date="2014" name="Int. J. Syst. Evol. Microbiol.">
        <title>Complete genome sequence of Corynebacterium casei LMG S-19264T (=DSM 44701T), isolated from a smear-ripened cheese.</title>
        <authorList>
            <consortium name="US DOE Joint Genome Institute (JGI-PGF)"/>
            <person name="Walter F."/>
            <person name="Albersmeier A."/>
            <person name="Kalinowski J."/>
            <person name="Ruckert C."/>
        </authorList>
    </citation>
    <scope>NUCLEOTIDE SEQUENCE</scope>
    <source>
        <strain evidence="1">CGMCC 4.7430</strain>
    </source>
</reference>
<dbReference type="RefSeq" id="WP_189139237.1">
    <property type="nucleotide sequence ID" value="NZ_BMNK01000004.1"/>
</dbReference>
<reference evidence="1" key="2">
    <citation type="submission" date="2020-09" db="EMBL/GenBank/DDBJ databases">
        <authorList>
            <person name="Sun Q."/>
            <person name="Zhou Y."/>
        </authorList>
    </citation>
    <scope>NUCLEOTIDE SEQUENCE</scope>
    <source>
        <strain evidence="1">CGMCC 4.7430</strain>
    </source>
</reference>
<evidence type="ECO:0000313" key="1">
    <source>
        <dbReference type="EMBL" id="GGP06549.1"/>
    </source>
</evidence>
<gene>
    <name evidence="1" type="ORF">GCM10012278_30610</name>
</gene>
<dbReference type="AlphaFoldDB" id="A0A918E697"/>
<evidence type="ECO:0000313" key="2">
    <source>
        <dbReference type="Proteomes" id="UP000660745"/>
    </source>
</evidence>
<proteinExistence type="predicted"/>
<name>A0A918E697_9ACTN</name>
<dbReference type="EMBL" id="BMNK01000004">
    <property type="protein sequence ID" value="GGP06549.1"/>
    <property type="molecule type" value="Genomic_DNA"/>
</dbReference>
<comment type="caution">
    <text evidence="1">The sequence shown here is derived from an EMBL/GenBank/DDBJ whole genome shotgun (WGS) entry which is preliminary data.</text>
</comment>
<keyword evidence="2" id="KW-1185">Reference proteome</keyword>
<organism evidence="1 2">
    <name type="scientific">Nonomuraea glycinis</name>
    <dbReference type="NCBI Taxonomy" id="2047744"/>
    <lineage>
        <taxon>Bacteria</taxon>
        <taxon>Bacillati</taxon>
        <taxon>Actinomycetota</taxon>
        <taxon>Actinomycetes</taxon>
        <taxon>Streptosporangiales</taxon>
        <taxon>Streptosporangiaceae</taxon>
        <taxon>Nonomuraea</taxon>
    </lineage>
</organism>
<dbReference type="Proteomes" id="UP000660745">
    <property type="component" value="Unassembled WGS sequence"/>
</dbReference>